<feature type="compositionally biased region" description="Low complexity" evidence="1">
    <location>
        <begin position="83"/>
        <end position="113"/>
    </location>
</feature>
<accession>A0A9P8XTV2</accession>
<gene>
    <name evidence="2" type="ORF">B0I36DRAFT_368283</name>
</gene>
<dbReference type="GeneID" id="70189142"/>
<feature type="region of interest" description="Disordered" evidence="1">
    <location>
        <begin position="350"/>
        <end position="419"/>
    </location>
</feature>
<name>A0A9P8XTV2_9PEZI</name>
<dbReference type="OrthoDB" id="5151921at2759"/>
<feature type="region of interest" description="Disordered" evidence="1">
    <location>
        <begin position="1"/>
        <end position="322"/>
    </location>
</feature>
<comment type="caution">
    <text evidence="2">The sequence shown here is derived from an EMBL/GenBank/DDBJ whole genome shotgun (WGS) entry which is preliminary data.</text>
</comment>
<proteinExistence type="predicted"/>
<sequence length="647" mass="69548">MAGAQTRPNAFGGQQPGSPERQSSFIGLPPIRRTSTFGGLLGKGEGDDSSIASSDKDIPPVPVVPQNLGPQGQSMQNMNNAGPPQGQQPQQFYQHQQQHFMQQGPPQQYMNGAQPGGPPMGPGSGPNGFMAGRGFSGPGGPSPPQQFGFGRGGPGGPGPQFGQGPPGMPGPSFPPQAGGNPVQKFPPGGQWKLVEAHLSEPLHQPNRNRSPQLPQPSHFAYDKETEPLPPPPSSSGIPQRRNNSSMPPISAQRWPTLFQESGQPGQPGQQGPPGQPGQFDPQGQPIQQQPVEPHKNSLSRTSTNEVPENERGHTRNLSSGLLSKFSRARAGSVSDDKSSVHVVGNDAASVMSAETTDNKEKKGFFNNLARRSTAAVDQITGPSQPPQQQQPSDMPSPDRRRTFFSGGDGQNQSKPKSSLNLMRTATNESTPSQAPVSSGKKRLSGLVLRNLAPGLSKLQDFRVDQMANFHHRGSSNSRVKFRKAVDFLQVAFNRRLGRQVLKACPARVLGGLQDRCLASSSHLVKDRHKTSRLPMDHHKAFSLARAKTLNFDNSRGLVQALVRPQVHSKVVLKPCSNDNSRGPGLCSLSQLVRSKGDFPPSNKASFKGRLEHSKLVRRQTPSRSHPKASSKGPHRKVRSNPSQEARS</sequence>
<evidence type="ECO:0000313" key="2">
    <source>
        <dbReference type="EMBL" id="KAH7018245.1"/>
    </source>
</evidence>
<keyword evidence="3" id="KW-1185">Reference proteome</keyword>
<evidence type="ECO:0000313" key="3">
    <source>
        <dbReference type="Proteomes" id="UP000756346"/>
    </source>
</evidence>
<feature type="compositionally biased region" description="Gly residues" evidence="1">
    <location>
        <begin position="149"/>
        <end position="165"/>
    </location>
</feature>
<dbReference type="AlphaFoldDB" id="A0A9P8XTV2"/>
<dbReference type="RefSeq" id="XP_046006512.1">
    <property type="nucleotide sequence ID" value="XM_046159596.1"/>
</dbReference>
<dbReference type="Proteomes" id="UP000756346">
    <property type="component" value="Unassembled WGS sequence"/>
</dbReference>
<feature type="compositionally biased region" description="Polar residues" evidence="1">
    <location>
        <begin position="16"/>
        <end position="25"/>
    </location>
</feature>
<feature type="compositionally biased region" description="Polar residues" evidence="1">
    <location>
        <begin position="296"/>
        <end position="306"/>
    </location>
</feature>
<feature type="compositionally biased region" description="Basic residues" evidence="1">
    <location>
        <begin position="624"/>
        <end position="638"/>
    </location>
</feature>
<reference evidence="2" key="1">
    <citation type="journal article" date="2021" name="Nat. Commun.">
        <title>Genetic determinants of endophytism in the Arabidopsis root mycobiome.</title>
        <authorList>
            <person name="Mesny F."/>
            <person name="Miyauchi S."/>
            <person name="Thiergart T."/>
            <person name="Pickel B."/>
            <person name="Atanasova L."/>
            <person name="Karlsson M."/>
            <person name="Huettel B."/>
            <person name="Barry K.W."/>
            <person name="Haridas S."/>
            <person name="Chen C."/>
            <person name="Bauer D."/>
            <person name="Andreopoulos W."/>
            <person name="Pangilinan J."/>
            <person name="LaButti K."/>
            <person name="Riley R."/>
            <person name="Lipzen A."/>
            <person name="Clum A."/>
            <person name="Drula E."/>
            <person name="Henrissat B."/>
            <person name="Kohler A."/>
            <person name="Grigoriev I.V."/>
            <person name="Martin F.M."/>
            <person name="Hacquard S."/>
        </authorList>
    </citation>
    <scope>NUCLEOTIDE SEQUENCE</scope>
    <source>
        <strain evidence="2">MPI-CAGE-CH-0230</strain>
    </source>
</reference>
<feature type="compositionally biased region" description="Low complexity" evidence="1">
    <location>
        <begin position="386"/>
        <end position="395"/>
    </location>
</feature>
<feature type="compositionally biased region" description="Low complexity" evidence="1">
    <location>
        <begin position="276"/>
        <end position="290"/>
    </location>
</feature>
<feature type="region of interest" description="Disordered" evidence="1">
    <location>
        <begin position="596"/>
        <end position="647"/>
    </location>
</feature>
<dbReference type="EMBL" id="JAGTJQ010000011">
    <property type="protein sequence ID" value="KAH7018245.1"/>
    <property type="molecule type" value="Genomic_DNA"/>
</dbReference>
<evidence type="ECO:0000256" key="1">
    <source>
        <dbReference type="SAM" id="MobiDB-lite"/>
    </source>
</evidence>
<feature type="compositionally biased region" description="Polar residues" evidence="1">
    <location>
        <begin position="236"/>
        <end position="247"/>
    </location>
</feature>
<feature type="compositionally biased region" description="Polar residues" evidence="1">
    <location>
        <begin position="68"/>
        <end position="82"/>
    </location>
</feature>
<organism evidence="2 3">
    <name type="scientific">Microdochium trichocladiopsis</name>
    <dbReference type="NCBI Taxonomy" id="1682393"/>
    <lineage>
        <taxon>Eukaryota</taxon>
        <taxon>Fungi</taxon>
        <taxon>Dikarya</taxon>
        <taxon>Ascomycota</taxon>
        <taxon>Pezizomycotina</taxon>
        <taxon>Sordariomycetes</taxon>
        <taxon>Xylariomycetidae</taxon>
        <taxon>Xylariales</taxon>
        <taxon>Microdochiaceae</taxon>
        <taxon>Microdochium</taxon>
    </lineage>
</organism>
<feature type="compositionally biased region" description="Polar residues" evidence="1">
    <location>
        <begin position="410"/>
        <end position="419"/>
    </location>
</feature>
<protein>
    <submittedName>
        <fullName evidence="2">Uncharacterized protein</fullName>
    </submittedName>
</protein>